<accession>A0A085TXR8</accession>
<comment type="caution">
    <text evidence="1">The sequence shown here is derived from an EMBL/GenBank/DDBJ whole genome shotgun (WGS) entry which is preliminary data.</text>
</comment>
<protein>
    <submittedName>
        <fullName evidence="1">Uncharacterized protein</fullName>
    </submittedName>
</protein>
<keyword evidence="2" id="KW-1185">Reference proteome</keyword>
<evidence type="ECO:0000313" key="2">
    <source>
        <dbReference type="Proteomes" id="UP000028607"/>
    </source>
</evidence>
<reference evidence="2" key="1">
    <citation type="submission" date="2013-04" db="EMBL/GenBank/DDBJ databases">
        <title>Thioclava sp. 13D2W-2 Genome Sequencing.</title>
        <authorList>
            <person name="Lai Q."/>
            <person name="Li G."/>
            <person name="Shao Z."/>
        </authorList>
    </citation>
    <scope>NUCLEOTIDE SEQUENCE [LARGE SCALE GENOMIC DNA]</scope>
    <source>
        <strain evidence="2">13D2W-2</strain>
    </source>
</reference>
<reference evidence="1 2" key="2">
    <citation type="journal article" date="2015" name="Antonie Van Leeuwenhoek">
        <title>Thioclava indica sp. nov., isolated from surface seawater of the Indian Ocean.</title>
        <authorList>
            <person name="Liu Y."/>
            <person name="Lai Q."/>
            <person name="Du J."/>
            <person name="Xu H."/>
            <person name="Jiang L."/>
            <person name="Shao Z."/>
        </authorList>
    </citation>
    <scope>NUCLEOTIDE SEQUENCE [LARGE SCALE GENOMIC DNA]</scope>
    <source>
        <strain evidence="1 2">13D2W-2</strain>
    </source>
</reference>
<gene>
    <name evidence="1" type="ORF">DW2_06123</name>
</gene>
<sequence length="55" mass="6309">MLFESHPPSNQANLKALLKLSPLKIRHLSLRLMMKDRISSDMGNVSQVYPRAIFD</sequence>
<name>A0A085TXR8_9RHOB</name>
<dbReference type="AlphaFoldDB" id="A0A085TXR8"/>
<organism evidence="1 2">
    <name type="scientific">Thioclava atlantica</name>
    <dbReference type="NCBI Taxonomy" id="1317124"/>
    <lineage>
        <taxon>Bacteria</taxon>
        <taxon>Pseudomonadati</taxon>
        <taxon>Pseudomonadota</taxon>
        <taxon>Alphaproteobacteria</taxon>
        <taxon>Rhodobacterales</taxon>
        <taxon>Paracoccaceae</taxon>
        <taxon>Thioclava</taxon>
    </lineage>
</organism>
<evidence type="ECO:0000313" key="1">
    <source>
        <dbReference type="EMBL" id="KFE35515.1"/>
    </source>
</evidence>
<dbReference type="Proteomes" id="UP000028607">
    <property type="component" value="Unassembled WGS sequence"/>
</dbReference>
<proteinExistence type="predicted"/>
<dbReference type="EMBL" id="AQRC01000004">
    <property type="protein sequence ID" value="KFE35515.1"/>
    <property type="molecule type" value="Genomic_DNA"/>
</dbReference>